<keyword evidence="1" id="KW-1133">Transmembrane helix</keyword>
<feature type="transmembrane region" description="Helical" evidence="1">
    <location>
        <begin position="20"/>
        <end position="46"/>
    </location>
</feature>
<evidence type="ECO:0000256" key="1">
    <source>
        <dbReference type="SAM" id="Phobius"/>
    </source>
</evidence>
<keyword evidence="1" id="KW-0472">Membrane</keyword>
<dbReference type="AlphaFoldDB" id="K2N997"/>
<dbReference type="EMBL" id="AHKC01010821">
    <property type="protein sequence ID" value="EKF31406.1"/>
    <property type="molecule type" value="Genomic_DNA"/>
</dbReference>
<gene>
    <name evidence="2" type="ORF">MOQ_004758</name>
</gene>
<evidence type="ECO:0000313" key="2">
    <source>
        <dbReference type="EMBL" id="EKF31406.1"/>
    </source>
</evidence>
<accession>K2N997</accession>
<dbReference type="Proteomes" id="UP000007350">
    <property type="component" value="Unassembled WGS sequence"/>
</dbReference>
<proteinExistence type="predicted"/>
<comment type="caution">
    <text evidence="2">The sequence shown here is derived from an EMBL/GenBank/DDBJ whole genome shotgun (WGS) entry which is preliminary data.</text>
</comment>
<evidence type="ECO:0000313" key="3">
    <source>
        <dbReference type="Proteomes" id="UP000007350"/>
    </source>
</evidence>
<name>K2N997_TRYCR</name>
<dbReference type="OrthoDB" id="276304at2759"/>
<keyword evidence="3" id="KW-1185">Reference proteome</keyword>
<protein>
    <submittedName>
        <fullName evidence="2">Uncharacterized protein</fullName>
    </submittedName>
</protein>
<keyword evidence="1" id="KW-0812">Transmembrane</keyword>
<organism evidence="2 3">
    <name type="scientific">Trypanosoma cruzi marinkellei</name>
    <dbReference type="NCBI Taxonomy" id="85056"/>
    <lineage>
        <taxon>Eukaryota</taxon>
        <taxon>Discoba</taxon>
        <taxon>Euglenozoa</taxon>
        <taxon>Kinetoplastea</taxon>
        <taxon>Metakinetoplastina</taxon>
        <taxon>Trypanosomatida</taxon>
        <taxon>Trypanosomatidae</taxon>
        <taxon>Trypanosoma</taxon>
        <taxon>Schizotrypanum</taxon>
    </lineage>
</organism>
<sequence length="222" mass="25488">MKAKKKRKLQEKETQWCPRWLFISCWFCFFASDFLFLCVYVCVYFSCDACGGSTIIAFFFLLSLSFHTRYALTPGKSRDSNNEKKGREKRKKKKKFLHMATKEIQLPQAQSREPVVHPCDVIQRGAFHKDNAERLHRIRTTLGWGAAAETALTETTLLSARRLGAIPSSFALYHHYRGTASELTPMDLYGQPEDDPNVQPSSRAIVEKSVYGYELTMRNLGM</sequence>
<feature type="transmembrane region" description="Helical" evidence="1">
    <location>
        <begin position="52"/>
        <end position="72"/>
    </location>
</feature>
<reference evidence="2 3" key="1">
    <citation type="journal article" date="2012" name="BMC Genomics">
        <title>Comparative genomic analysis of human infective Trypanosoma cruzi lineages with the bat-restricted subspecies T. cruzi marinkellei.</title>
        <authorList>
            <person name="Franzen O."/>
            <person name="Talavera-Lopez C."/>
            <person name="Ochaya S."/>
            <person name="Butler C.E."/>
            <person name="Messenger L.A."/>
            <person name="Lewis M.D."/>
            <person name="Llewellyn M.S."/>
            <person name="Marinkelle C.J."/>
            <person name="Tyler K.M."/>
            <person name="Miles M.A."/>
            <person name="Andersson B."/>
        </authorList>
    </citation>
    <scope>NUCLEOTIDE SEQUENCE [LARGE SCALE GENOMIC DNA]</scope>
    <source>
        <strain evidence="2 3">B7</strain>
    </source>
</reference>